<protein>
    <submittedName>
        <fullName evidence="3">Peptidoglycan-binding protein LysM</fullName>
    </submittedName>
</protein>
<dbReference type="Gene3D" id="3.10.350.10">
    <property type="entry name" value="LysM domain"/>
    <property type="match status" value="1"/>
</dbReference>
<dbReference type="SUPFAM" id="SSF54106">
    <property type="entry name" value="LysM domain"/>
    <property type="match status" value="1"/>
</dbReference>
<proteinExistence type="predicted"/>
<evidence type="ECO:0000313" key="3">
    <source>
        <dbReference type="EMBL" id="KQL48792.1"/>
    </source>
</evidence>
<accession>A0ABR5NBA0</accession>
<feature type="domain" description="LysM" evidence="2">
    <location>
        <begin position="443"/>
        <end position="486"/>
    </location>
</feature>
<dbReference type="SMART" id="SM00257">
    <property type="entry name" value="LysM"/>
    <property type="match status" value="1"/>
</dbReference>
<evidence type="ECO:0000256" key="1">
    <source>
        <dbReference type="SAM" id="MobiDB-lite"/>
    </source>
</evidence>
<dbReference type="Pfam" id="PF01476">
    <property type="entry name" value="LysM"/>
    <property type="match status" value="1"/>
</dbReference>
<dbReference type="InterPro" id="IPR018392">
    <property type="entry name" value="LysM"/>
</dbReference>
<sequence length="488" mass="53999">MALQDGLLSFAIKETIFLSSDRAGIGELQELELVPDVEVLENESYISITGCLQLFGKYEPIRDTAGSDGGGAETLVQAMTFSPFRPEGSDGPYYGWEEQIGHRVPLNITIPLDRIAEIGDIYAIVDSFDYKLETPHQLLIDAELKIVGIVLSDQPVASPTNPYPYEQPEAERQEETWEFAHVASDHPEGVPELASLEDIEQKLMQLEQELERQAEPVAYDSAESTSLYDAPAMEVASRDYYPDQHFGEVTESNDGQFAAYPEGSYADASVSWEADTPAIESAAYGSPVYGTQVTNSDQVEQWVDAPGEREEQEEATLAIHDYHEPDFTPVVTEEAQELEETEVDVQEEAVAEVLAEPEANEDIELRVAISGKPSREESGNVNITSIFSQASRAKQEALALEAESSASSSRRGVSTNATPSTMEAMQNLTSFIRHKEERSSQLKMCIIQRDETLELISQRYSMPVSKIVEVNRLATEQLVAGQILYIPQ</sequence>
<dbReference type="CDD" id="cd00118">
    <property type="entry name" value="LysM"/>
    <property type="match status" value="1"/>
</dbReference>
<reference evidence="3 4" key="1">
    <citation type="submission" date="2015-09" db="EMBL/GenBank/DDBJ databases">
        <title>Genome sequencing project for genomic taxonomy and phylogenomics of Bacillus-like bacteria.</title>
        <authorList>
            <person name="Liu B."/>
            <person name="Wang J."/>
            <person name="Zhu Y."/>
            <person name="Liu G."/>
            <person name="Chen Q."/>
            <person name="Chen Z."/>
            <person name="Lan J."/>
            <person name="Che J."/>
            <person name="Ge C."/>
            <person name="Shi H."/>
            <person name="Pan Z."/>
            <person name="Liu X."/>
        </authorList>
    </citation>
    <scope>NUCLEOTIDE SEQUENCE [LARGE SCALE GENOMIC DNA]</scope>
    <source>
        <strain evidence="3 4">DSM 8552</strain>
    </source>
</reference>
<feature type="compositionally biased region" description="Low complexity" evidence="1">
    <location>
        <begin position="398"/>
        <end position="409"/>
    </location>
</feature>
<evidence type="ECO:0000313" key="4">
    <source>
        <dbReference type="Proteomes" id="UP000051063"/>
    </source>
</evidence>
<feature type="region of interest" description="Disordered" evidence="1">
    <location>
        <begin position="398"/>
        <end position="418"/>
    </location>
</feature>
<dbReference type="Proteomes" id="UP000051063">
    <property type="component" value="Unassembled WGS sequence"/>
</dbReference>
<dbReference type="EMBL" id="LJJB01000007">
    <property type="protein sequence ID" value="KQL48792.1"/>
    <property type="molecule type" value="Genomic_DNA"/>
</dbReference>
<gene>
    <name evidence="3" type="ORF">AN963_03060</name>
</gene>
<comment type="caution">
    <text evidence="3">The sequence shown here is derived from an EMBL/GenBank/DDBJ whole genome shotgun (WGS) entry which is preliminary data.</text>
</comment>
<organism evidence="3 4">
    <name type="scientific">Brevibacillus choshinensis</name>
    <dbReference type="NCBI Taxonomy" id="54911"/>
    <lineage>
        <taxon>Bacteria</taxon>
        <taxon>Bacillati</taxon>
        <taxon>Bacillota</taxon>
        <taxon>Bacilli</taxon>
        <taxon>Bacillales</taxon>
        <taxon>Paenibacillaceae</taxon>
        <taxon>Brevibacillus</taxon>
    </lineage>
</organism>
<evidence type="ECO:0000259" key="2">
    <source>
        <dbReference type="PROSITE" id="PS51782"/>
    </source>
</evidence>
<name>A0ABR5NBA0_BRECH</name>
<dbReference type="RefSeq" id="WP_055743086.1">
    <property type="nucleotide sequence ID" value="NZ_LJJB01000007.1"/>
</dbReference>
<dbReference type="PROSITE" id="PS51782">
    <property type="entry name" value="LYSM"/>
    <property type="match status" value="1"/>
</dbReference>
<dbReference type="InterPro" id="IPR048862">
    <property type="entry name" value="SPOCS_spoVID_N"/>
</dbReference>
<dbReference type="InterPro" id="IPR036779">
    <property type="entry name" value="LysM_dom_sf"/>
</dbReference>
<keyword evidence="4" id="KW-1185">Reference proteome</keyword>
<dbReference type="Pfam" id="PF20918">
    <property type="entry name" value="SPOCS_spoVID-N"/>
    <property type="match status" value="1"/>
</dbReference>